<sequence length="66" mass="7578">MFDVRIDEQSSIMVMATTTLFGHPGTFDIQKVRNNNDFEIHIVNNIGGIPSEKKQIHVSKFIIQEF</sequence>
<keyword evidence="2" id="KW-1185">Reference proteome</keyword>
<protein>
    <submittedName>
        <fullName evidence="1">Uncharacterized protein</fullName>
    </submittedName>
</protein>
<proteinExistence type="predicted"/>
<accession>A0ABQ8JK80</accession>
<evidence type="ECO:0000313" key="1">
    <source>
        <dbReference type="EMBL" id="KAH9423019.1"/>
    </source>
</evidence>
<comment type="caution">
    <text evidence="1">The sequence shown here is derived from an EMBL/GenBank/DDBJ whole genome shotgun (WGS) entry which is preliminary data.</text>
</comment>
<reference evidence="1 2" key="1">
    <citation type="journal article" date="2018" name="J. Allergy Clin. Immunol.">
        <title>High-quality assembly of Dermatophagoides pteronyssinus genome and transcriptome reveals a wide range of novel allergens.</title>
        <authorList>
            <person name="Liu X.Y."/>
            <person name="Yang K.Y."/>
            <person name="Wang M.Q."/>
            <person name="Kwok J.S."/>
            <person name="Zeng X."/>
            <person name="Yang Z."/>
            <person name="Xiao X.J."/>
            <person name="Lau C.P."/>
            <person name="Li Y."/>
            <person name="Huang Z.M."/>
            <person name="Ba J.G."/>
            <person name="Yim A.K."/>
            <person name="Ouyang C.Y."/>
            <person name="Ngai S.M."/>
            <person name="Chan T.F."/>
            <person name="Leung E.L."/>
            <person name="Liu L."/>
            <person name="Liu Z.G."/>
            <person name="Tsui S.K."/>
        </authorList>
    </citation>
    <scope>NUCLEOTIDE SEQUENCE [LARGE SCALE GENOMIC DNA]</scope>
    <source>
        <strain evidence="1">Derp</strain>
    </source>
</reference>
<reference evidence="1 2" key="2">
    <citation type="journal article" date="2022" name="Mol. Biol. Evol.">
        <title>Comparative Genomics Reveals Insights into the Divergent Evolution of Astigmatic Mites and Household Pest Adaptations.</title>
        <authorList>
            <person name="Xiong Q."/>
            <person name="Wan A.T."/>
            <person name="Liu X."/>
            <person name="Fung C.S."/>
            <person name="Xiao X."/>
            <person name="Malainual N."/>
            <person name="Hou J."/>
            <person name="Wang L."/>
            <person name="Wang M."/>
            <person name="Yang K.Y."/>
            <person name="Cui Y."/>
            <person name="Leung E.L."/>
            <person name="Nong W."/>
            <person name="Shin S.K."/>
            <person name="Au S.W."/>
            <person name="Jeong K.Y."/>
            <person name="Chew F.T."/>
            <person name="Hui J.H."/>
            <person name="Leung T.F."/>
            <person name="Tungtrongchitr A."/>
            <person name="Zhong N."/>
            <person name="Liu Z."/>
            <person name="Tsui S.K."/>
        </authorList>
    </citation>
    <scope>NUCLEOTIDE SEQUENCE [LARGE SCALE GENOMIC DNA]</scope>
    <source>
        <strain evidence="1">Derp</strain>
    </source>
</reference>
<name>A0ABQ8JK80_DERPT</name>
<gene>
    <name evidence="1" type="ORF">DERP_007611</name>
</gene>
<dbReference type="EMBL" id="NJHN03000034">
    <property type="protein sequence ID" value="KAH9423019.1"/>
    <property type="molecule type" value="Genomic_DNA"/>
</dbReference>
<dbReference type="Proteomes" id="UP000887458">
    <property type="component" value="Unassembled WGS sequence"/>
</dbReference>
<evidence type="ECO:0000313" key="2">
    <source>
        <dbReference type="Proteomes" id="UP000887458"/>
    </source>
</evidence>
<organism evidence="1 2">
    <name type="scientific">Dermatophagoides pteronyssinus</name>
    <name type="common">European house dust mite</name>
    <dbReference type="NCBI Taxonomy" id="6956"/>
    <lineage>
        <taxon>Eukaryota</taxon>
        <taxon>Metazoa</taxon>
        <taxon>Ecdysozoa</taxon>
        <taxon>Arthropoda</taxon>
        <taxon>Chelicerata</taxon>
        <taxon>Arachnida</taxon>
        <taxon>Acari</taxon>
        <taxon>Acariformes</taxon>
        <taxon>Sarcoptiformes</taxon>
        <taxon>Astigmata</taxon>
        <taxon>Psoroptidia</taxon>
        <taxon>Analgoidea</taxon>
        <taxon>Pyroglyphidae</taxon>
        <taxon>Dermatophagoidinae</taxon>
        <taxon>Dermatophagoides</taxon>
    </lineage>
</organism>